<dbReference type="AlphaFoldDB" id="A0AAV5S1I6"/>
<evidence type="ECO:0000256" key="10">
    <source>
        <dbReference type="SAM" id="MobiDB-lite"/>
    </source>
</evidence>
<feature type="region of interest" description="Disordered" evidence="10">
    <location>
        <begin position="285"/>
        <end position="372"/>
    </location>
</feature>
<dbReference type="PROSITE" id="PS50011">
    <property type="entry name" value="PROTEIN_KINASE_DOM"/>
    <property type="match status" value="1"/>
</dbReference>
<evidence type="ECO:0000256" key="3">
    <source>
        <dbReference type="ARBA" id="ARBA00022679"/>
    </source>
</evidence>
<dbReference type="EMBL" id="BTGD01000010">
    <property type="protein sequence ID" value="GMM56936.1"/>
    <property type="molecule type" value="Genomic_DNA"/>
</dbReference>
<dbReference type="SMART" id="SM00220">
    <property type="entry name" value="S_TKc"/>
    <property type="match status" value="1"/>
</dbReference>
<keyword evidence="13" id="KW-1185">Reference proteome</keyword>
<dbReference type="Proteomes" id="UP001377567">
    <property type="component" value="Unassembled WGS sequence"/>
</dbReference>
<keyword evidence="6 9" id="KW-0067">ATP-binding</keyword>
<dbReference type="EC" id="2.7.11.1" evidence="1"/>
<name>A0AAV5S1I6_MAUHU</name>
<evidence type="ECO:0000256" key="5">
    <source>
        <dbReference type="ARBA" id="ARBA00022777"/>
    </source>
</evidence>
<evidence type="ECO:0000259" key="11">
    <source>
        <dbReference type="PROSITE" id="PS50011"/>
    </source>
</evidence>
<dbReference type="Gene3D" id="1.10.510.10">
    <property type="entry name" value="Transferase(Phosphotransferase) domain 1"/>
    <property type="match status" value="2"/>
</dbReference>
<dbReference type="Pfam" id="PF00069">
    <property type="entry name" value="Pkinase"/>
    <property type="match status" value="2"/>
</dbReference>
<protein>
    <recommendedName>
        <fullName evidence="1">non-specific serine/threonine protein kinase</fullName>
        <ecNumber evidence="1">2.7.11.1</ecNumber>
    </recommendedName>
</protein>
<feature type="compositionally biased region" description="Low complexity" evidence="10">
    <location>
        <begin position="404"/>
        <end position="417"/>
    </location>
</feature>
<proteinExistence type="predicted"/>
<dbReference type="GO" id="GO:0050684">
    <property type="term" value="P:regulation of mRNA processing"/>
    <property type="evidence" value="ECO:0007669"/>
    <property type="project" value="TreeGrafter"/>
</dbReference>
<dbReference type="PANTHER" id="PTHR47634:SF9">
    <property type="entry name" value="PROTEIN KINASE DOMAIN-CONTAINING PROTEIN-RELATED"/>
    <property type="match status" value="1"/>
</dbReference>
<organism evidence="12 13">
    <name type="scientific">Maudiozyma humilis</name>
    <name type="common">Sour dough yeast</name>
    <name type="synonym">Kazachstania humilis</name>
    <dbReference type="NCBI Taxonomy" id="51915"/>
    <lineage>
        <taxon>Eukaryota</taxon>
        <taxon>Fungi</taxon>
        <taxon>Dikarya</taxon>
        <taxon>Ascomycota</taxon>
        <taxon>Saccharomycotina</taxon>
        <taxon>Saccharomycetes</taxon>
        <taxon>Saccharomycetales</taxon>
        <taxon>Saccharomycetaceae</taxon>
        <taxon>Maudiozyma</taxon>
    </lineage>
</organism>
<feature type="compositionally biased region" description="Low complexity" evidence="10">
    <location>
        <begin position="333"/>
        <end position="345"/>
    </location>
</feature>
<comment type="catalytic activity">
    <reaction evidence="8">
        <text>L-seryl-[protein] + ATP = O-phospho-L-seryl-[protein] + ADP + H(+)</text>
        <dbReference type="Rhea" id="RHEA:17989"/>
        <dbReference type="Rhea" id="RHEA-COMP:9863"/>
        <dbReference type="Rhea" id="RHEA-COMP:11604"/>
        <dbReference type="ChEBI" id="CHEBI:15378"/>
        <dbReference type="ChEBI" id="CHEBI:29999"/>
        <dbReference type="ChEBI" id="CHEBI:30616"/>
        <dbReference type="ChEBI" id="CHEBI:83421"/>
        <dbReference type="ChEBI" id="CHEBI:456216"/>
        <dbReference type="EC" id="2.7.11.1"/>
    </reaction>
</comment>
<evidence type="ECO:0000256" key="2">
    <source>
        <dbReference type="ARBA" id="ARBA00022527"/>
    </source>
</evidence>
<dbReference type="GO" id="GO:0005634">
    <property type="term" value="C:nucleus"/>
    <property type="evidence" value="ECO:0007669"/>
    <property type="project" value="TreeGrafter"/>
</dbReference>
<keyword evidence="3" id="KW-0808">Transferase</keyword>
<dbReference type="GO" id="GO:0005737">
    <property type="term" value="C:cytoplasm"/>
    <property type="evidence" value="ECO:0007669"/>
    <property type="project" value="TreeGrafter"/>
</dbReference>
<feature type="region of interest" description="Disordered" evidence="10">
    <location>
        <begin position="455"/>
        <end position="477"/>
    </location>
</feature>
<keyword evidence="5 12" id="KW-0418">Kinase</keyword>
<evidence type="ECO:0000256" key="8">
    <source>
        <dbReference type="ARBA" id="ARBA00048679"/>
    </source>
</evidence>
<dbReference type="InterPro" id="IPR011009">
    <property type="entry name" value="Kinase-like_dom_sf"/>
</dbReference>
<feature type="domain" description="Protein kinase" evidence="11">
    <location>
        <begin position="125"/>
        <end position="680"/>
    </location>
</feature>
<comment type="catalytic activity">
    <reaction evidence="7">
        <text>L-threonyl-[protein] + ATP = O-phospho-L-threonyl-[protein] + ADP + H(+)</text>
        <dbReference type="Rhea" id="RHEA:46608"/>
        <dbReference type="Rhea" id="RHEA-COMP:11060"/>
        <dbReference type="Rhea" id="RHEA-COMP:11605"/>
        <dbReference type="ChEBI" id="CHEBI:15378"/>
        <dbReference type="ChEBI" id="CHEBI:30013"/>
        <dbReference type="ChEBI" id="CHEBI:30616"/>
        <dbReference type="ChEBI" id="CHEBI:61977"/>
        <dbReference type="ChEBI" id="CHEBI:456216"/>
        <dbReference type="EC" id="2.7.11.1"/>
    </reaction>
</comment>
<feature type="compositionally biased region" description="Polar residues" evidence="10">
    <location>
        <begin position="461"/>
        <end position="477"/>
    </location>
</feature>
<reference evidence="12 13" key="1">
    <citation type="journal article" date="2023" name="Elife">
        <title>Identification of key yeast species and microbe-microbe interactions impacting larval growth of Drosophila in the wild.</title>
        <authorList>
            <person name="Mure A."/>
            <person name="Sugiura Y."/>
            <person name="Maeda R."/>
            <person name="Honda K."/>
            <person name="Sakurai N."/>
            <person name="Takahashi Y."/>
            <person name="Watada M."/>
            <person name="Katoh T."/>
            <person name="Gotoh A."/>
            <person name="Gotoh Y."/>
            <person name="Taniguchi I."/>
            <person name="Nakamura K."/>
            <person name="Hayashi T."/>
            <person name="Katayama T."/>
            <person name="Uemura T."/>
            <person name="Hattori Y."/>
        </authorList>
    </citation>
    <scope>NUCLEOTIDE SEQUENCE [LARGE SCALE GENOMIC DNA]</scope>
    <source>
        <strain evidence="12 13">KH-74</strain>
    </source>
</reference>
<dbReference type="InterPro" id="IPR051334">
    <property type="entry name" value="SRPK"/>
</dbReference>
<feature type="compositionally biased region" description="Acidic residues" evidence="10">
    <location>
        <begin position="85"/>
        <end position="94"/>
    </location>
</feature>
<dbReference type="InterPro" id="IPR008271">
    <property type="entry name" value="Ser/Thr_kinase_AS"/>
</dbReference>
<dbReference type="GO" id="GO:0005524">
    <property type="term" value="F:ATP binding"/>
    <property type="evidence" value="ECO:0007669"/>
    <property type="project" value="UniProtKB-UniRule"/>
</dbReference>
<feature type="binding site" evidence="9">
    <location>
        <position position="154"/>
    </location>
    <ligand>
        <name>ATP</name>
        <dbReference type="ChEBI" id="CHEBI:30616"/>
    </ligand>
</feature>
<keyword evidence="2 12" id="KW-0723">Serine/threonine-protein kinase</keyword>
<dbReference type="GO" id="GO:0000245">
    <property type="term" value="P:spliceosomal complex assembly"/>
    <property type="evidence" value="ECO:0007669"/>
    <property type="project" value="TreeGrafter"/>
</dbReference>
<dbReference type="GO" id="GO:0004674">
    <property type="term" value="F:protein serine/threonine kinase activity"/>
    <property type="evidence" value="ECO:0007669"/>
    <property type="project" value="UniProtKB-KW"/>
</dbReference>
<feature type="region of interest" description="Disordered" evidence="10">
    <location>
        <begin position="404"/>
        <end position="441"/>
    </location>
</feature>
<dbReference type="PROSITE" id="PS00107">
    <property type="entry name" value="PROTEIN_KINASE_ATP"/>
    <property type="match status" value="1"/>
</dbReference>
<dbReference type="PANTHER" id="PTHR47634">
    <property type="entry name" value="PROTEIN KINASE DOMAIN-CONTAINING PROTEIN-RELATED"/>
    <property type="match status" value="1"/>
</dbReference>
<feature type="compositionally biased region" description="Polar residues" evidence="10">
    <location>
        <begin position="418"/>
        <end position="441"/>
    </location>
</feature>
<evidence type="ECO:0000313" key="12">
    <source>
        <dbReference type="EMBL" id="GMM56936.1"/>
    </source>
</evidence>
<evidence type="ECO:0000313" key="13">
    <source>
        <dbReference type="Proteomes" id="UP001377567"/>
    </source>
</evidence>
<feature type="compositionally biased region" description="Low complexity" evidence="10">
    <location>
        <begin position="14"/>
        <end position="32"/>
    </location>
</feature>
<evidence type="ECO:0000256" key="7">
    <source>
        <dbReference type="ARBA" id="ARBA00047899"/>
    </source>
</evidence>
<dbReference type="InterPro" id="IPR000719">
    <property type="entry name" value="Prot_kinase_dom"/>
</dbReference>
<comment type="caution">
    <text evidence="12">The sequence shown here is derived from an EMBL/GenBank/DDBJ whole genome shotgun (WGS) entry which is preliminary data.</text>
</comment>
<dbReference type="InterPro" id="IPR017441">
    <property type="entry name" value="Protein_kinase_ATP_BS"/>
</dbReference>
<keyword evidence="4 9" id="KW-0547">Nucleotide-binding</keyword>
<dbReference type="PROSITE" id="PS00108">
    <property type="entry name" value="PROTEIN_KINASE_ST"/>
    <property type="match status" value="1"/>
</dbReference>
<dbReference type="Gene3D" id="3.30.200.20">
    <property type="entry name" value="Phosphorylase Kinase, domain 1"/>
    <property type="match status" value="1"/>
</dbReference>
<sequence length="716" mass="79488">MAGSFRYPNFLTRSKSGSSNNGTSSDSSAKSGHIFSKEKVATSETTKSKLSLALKPDTSKRNDSSSAIVDGDDEEHVMEIANGESESESESESSCDEKNEESVKDYKPGGYHPAYKGESYKDSRYILMRKLGWGHFSTVWLALDTKTKSHVAMKIVRSDKIYTEAALDEIKLLKKISTENDGVNEGAKHILCLLDNFVHDGPNGSHIVMVFEVLGENLLALIKKYEHRGIPLIYVKQISKQLLLGLDYMHRKCGVIHTDIKPENVLMEIGDVETIVKMVEMVDRQKKDRKRQLRQNSIVTRRGSQKHQSSKDGRSSVIDTTLSEHGDTSFIDSNVSRNNSRSSISAKGVPARRARRNTIITGSQPLPSPISSTNFYEMKSQFLLGSSHSNSSTSVHWQTFLSASSRTNSDSSPNSNNTITANNGSSNGHTMHGASLSNSAMQSVSDNPFLHNINASFDGASPTNQTIKPSPTISANIPNEANLSQSLSSFDLSTNSAIDAIPDDVIDKNIIEEDSNVIEIKIADLGNSCWYDEHYTNAIQTREYRSPEVLIGAPWGASADIWSTACLIFELVTGDFLFEPDEGHSYGKDDDHIAQIIELLGPFPDYLLEKGKYTKKLFNSKKQLRNISKLKYWPLKDVLTEKYKIDADDAKQISDFLLPMLELDPRLRADAGGLVNHPWLRDTLGMEAICCPDRQLYHDGNDIEGWSTEVKGHPRH</sequence>
<dbReference type="SUPFAM" id="SSF56112">
    <property type="entry name" value="Protein kinase-like (PK-like)"/>
    <property type="match status" value="1"/>
</dbReference>
<feature type="compositionally biased region" description="Basic and acidic residues" evidence="10">
    <location>
        <begin position="95"/>
        <end position="107"/>
    </location>
</feature>
<dbReference type="FunFam" id="1.10.510.10:FF:000275">
    <property type="entry name" value="SRSF protein kinase 2 isoform X3"/>
    <property type="match status" value="1"/>
</dbReference>
<feature type="compositionally biased region" description="Polar residues" evidence="10">
    <location>
        <begin position="358"/>
        <end position="372"/>
    </location>
</feature>
<evidence type="ECO:0000256" key="4">
    <source>
        <dbReference type="ARBA" id="ARBA00022741"/>
    </source>
</evidence>
<accession>A0AAV5S1I6</accession>
<evidence type="ECO:0000256" key="1">
    <source>
        <dbReference type="ARBA" id="ARBA00012513"/>
    </source>
</evidence>
<evidence type="ECO:0000256" key="9">
    <source>
        <dbReference type="PROSITE-ProRule" id="PRU10141"/>
    </source>
</evidence>
<feature type="region of interest" description="Disordered" evidence="10">
    <location>
        <begin position="1"/>
        <end position="111"/>
    </location>
</feature>
<gene>
    <name evidence="12" type="ORF">DAKH74_035520</name>
</gene>
<evidence type="ECO:0000256" key="6">
    <source>
        <dbReference type="ARBA" id="ARBA00022840"/>
    </source>
</evidence>